<comment type="caution">
    <text evidence="1">The sequence shown here is derived from an EMBL/GenBank/DDBJ whole genome shotgun (WGS) entry which is preliminary data.</text>
</comment>
<organism evidence="1">
    <name type="scientific">Xenorhabdus szentirmaii</name>
    <dbReference type="NCBI Taxonomy" id="290112"/>
    <lineage>
        <taxon>Bacteria</taxon>
        <taxon>Pseudomonadati</taxon>
        <taxon>Pseudomonadota</taxon>
        <taxon>Gammaproteobacteria</taxon>
        <taxon>Enterobacterales</taxon>
        <taxon>Morganellaceae</taxon>
        <taxon>Xenorhabdus</taxon>
    </lineage>
</organism>
<dbReference type="PROSITE" id="PS51257">
    <property type="entry name" value="PROKAR_LIPOPROTEIN"/>
    <property type="match status" value="1"/>
</dbReference>
<dbReference type="Proteomes" id="UP001193920">
    <property type="component" value="Unassembled WGS sequence"/>
</dbReference>
<proteinExistence type="predicted"/>
<dbReference type="RefSeq" id="WP_323869069.1">
    <property type="nucleotide sequence ID" value="NZ_JACXBF010000258.1"/>
</dbReference>
<reference evidence="1" key="2">
    <citation type="journal article" date="2024" name="Toxins">
        <title>Genome Sequence Analysis of Native Xenorhabdus Strains Isolated from Entomopathogenic Nematodes in Argentina.</title>
        <authorList>
            <person name="Palma L."/>
            <person name="Frizzo L."/>
            <person name="Kaiser S."/>
            <person name="Berry C."/>
            <person name="Caballero P."/>
            <person name="Bode H.B."/>
            <person name="Del Valle E.E."/>
        </authorList>
    </citation>
    <scope>NUCLEOTIDE SEQUENCE</scope>
    <source>
        <strain evidence="1">M</strain>
    </source>
</reference>
<dbReference type="AlphaFoldDB" id="A0AAW3YSN2"/>
<name>A0AAW3YSN2_9GAMM</name>
<accession>A0AAW3YSN2</accession>
<dbReference type="Pfam" id="PF20404">
    <property type="entry name" value="DUF6694"/>
    <property type="match status" value="1"/>
</dbReference>
<protein>
    <recommendedName>
        <fullName evidence="2">Lipoprotein</fullName>
    </recommendedName>
</protein>
<sequence length="116" mass="13342">MKKLLVICFLGFVLTGCDNPLRVDGSNEITVKMTIEKIRDSLSEDKKLQFDDALNITMLNSIDFDDLLKDNKNSNSYHINVDKLEQKFIHSLHGKTADQIIEDAERIKSENKHKIH</sequence>
<reference evidence="1" key="1">
    <citation type="submission" date="2020-09" db="EMBL/GenBank/DDBJ databases">
        <authorList>
            <person name="Palma L."/>
            <person name="Caballero P."/>
            <person name="Berry C."/>
            <person name="Del Valle E."/>
        </authorList>
    </citation>
    <scope>NUCLEOTIDE SEQUENCE</scope>
    <source>
        <strain evidence="1">M</strain>
    </source>
</reference>
<gene>
    <name evidence="1" type="ORF">ID854_11690</name>
</gene>
<evidence type="ECO:0000313" key="1">
    <source>
        <dbReference type="EMBL" id="MBD2801098.1"/>
    </source>
</evidence>
<dbReference type="EMBL" id="JACXBF010000258">
    <property type="protein sequence ID" value="MBD2801098.1"/>
    <property type="molecule type" value="Genomic_DNA"/>
</dbReference>
<evidence type="ECO:0008006" key="2">
    <source>
        <dbReference type="Google" id="ProtNLM"/>
    </source>
</evidence>
<dbReference type="InterPro" id="IPR046516">
    <property type="entry name" value="DUF6694"/>
</dbReference>